<reference evidence="2" key="2">
    <citation type="journal article" date="2021" name="PeerJ">
        <title>Extensive microbial diversity within the chicken gut microbiome revealed by metagenomics and culture.</title>
        <authorList>
            <person name="Gilroy R."/>
            <person name="Ravi A."/>
            <person name="Getino M."/>
            <person name="Pursley I."/>
            <person name="Horton D.L."/>
            <person name="Alikhan N.F."/>
            <person name="Baker D."/>
            <person name="Gharbi K."/>
            <person name="Hall N."/>
            <person name="Watson M."/>
            <person name="Adriaenssens E.M."/>
            <person name="Foster-Nyarko E."/>
            <person name="Jarju S."/>
            <person name="Secka A."/>
            <person name="Antonio M."/>
            <person name="Oren A."/>
            <person name="Chaudhuri R.R."/>
            <person name="La Ragione R."/>
            <person name="Hildebrand F."/>
            <person name="Pallen M.J."/>
        </authorList>
    </citation>
    <scope>NUCLEOTIDE SEQUENCE</scope>
    <source>
        <strain evidence="2">517</strain>
    </source>
</reference>
<keyword evidence="1" id="KW-0472">Membrane</keyword>
<keyword evidence="1" id="KW-1133">Transmembrane helix</keyword>
<evidence type="ECO:0000256" key="1">
    <source>
        <dbReference type="SAM" id="Phobius"/>
    </source>
</evidence>
<gene>
    <name evidence="2" type="ORF">IAB16_02950</name>
</gene>
<name>A0A940DGH5_9FIRM</name>
<dbReference type="AlphaFoldDB" id="A0A940DGH5"/>
<protein>
    <submittedName>
        <fullName evidence="2">Uncharacterized protein</fullName>
    </submittedName>
</protein>
<dbReference type="EMBL" id="JADINF010000070">
    <property type="protein sequence ID" value="MBO8423964.1"/>
    <property type="molecule type" value="Genomic_DNA"/>
</dbReference>
<proteinExistence type="predicted"/>
<organism evidence="2 3">
    <name type="scientific">Candidatus Stercoripulliclostridium pullicola</name>
    <dbReference type="NCBI Taxonomy" id="2840953"/>
    <lineage>
        <taxon>Bacteria</taxon>
        <taxon>Bacillati</taxon>
        <taxon>Bacillota</taxon>
        <taxon>Clostridia</taxon>
        <taxon>Eubacteriales</taxon>
        <taxon>Candidatus Stercoripulliclostridium</taxon>
    </lineage>
</organism>
<reference evidence="2" key="1">
    <citation type="submission" date="2020-10" db="EMBL/GenBank/DDBJ databases">
        <authorList>
            <person name="Gilroy R."/>
        </authorList>
    </citation>
    <scope>NUCLEOTIDE SEQUENCE</scope>
    <source>
        <strain evidence="2">517</strain>
    </source>
</reference>
<feature type="transmembrane region" description="Helical" evidence="1">
    <location>
        <begin position="89"/>
        <end position="111"/>
    </location>
</feature>
<comment type="caution">
    <text evidence="2">The sequence shown here is derived from an EMBL/GenBank/DDBJ whole genome shotgun (WGS) entry which is preliminary data.</text>
</comment>
<accession>A0A940DGH5</accession>
<sequence length="178" mass="19602">MKEKDFVTYEYTVRTVKAKDRARAADVYEAFGWEITDTRNSVAGNTTLSLKRARDIRHRQELIRLERQAEEAVAEIDALERSKTFNANIFAILFGCIAALILGGGMCMVMLGSGGVAVMVCGSLIGIAGITLCCMNYPIYKKITEKKNAEVTPLVCDSEERLANILEKGNSLISAENI</sequence>
<feature type="transmembrane region" description="Helical" evidence="1">
    <location>
        <begin position="117"/>
        <end position="137"/>
    </location>
</feature>
<evidence type="ECO:0000313" key="3">
    <source>
        <dbReference type="Proteomes" id="UP000727857"/>
    </source>
</evidence>
<dbReference type="Proteomes" id="UP000727857">
    <property type="component" value="Unassembled WGS sequence"/>
</dbReference>
<evidence type="ECO:0000313" key="2">
    <source>
        <dbReference type="EMBL" id="MBO8423964.1"/>
    </source>
</evidence>
<keyword evidence="1" id="KW-0812">Transmembrane</keyword>